<dbReference type="SMART" id="SM00897">
    <property type="entry name" value="FIST"/>
    <property type="match status" value="1"/>
</dbReference>
<keyword evidence="4" id="KW-1185">Reference proteome</keyword>
<dbReference type="Proteomes" id="UP000183257">
    <property type="component" value="Unassembled WGS sequence"/>
</dbReference>
<dbReference type="Pfam" id="PF10442">
    <property type="entry name" value="FIST_C"/>
    <property type="match status" value="1"/>
</dbReference>
<accession>A0A1K1Q444</accession>
<evidence type="ECO:0000313" key="4">
    <source>
        <dbReference type="Proteomes" id="UP000183257"/>
    </source>
</evidence>
<dbReference type="AlphaFoldDB" id="A0A1K1Q444"/>
<dbReference type="STRING" id="76595.SAMN05660313_02325"/>
<feature type="domain" description="FIST" evidence="1">
    <location>
        <begin position="25"/>
        <end position="218"/>
    </location>
</feature>
<dbReference type="EMBL" id="FPIY01000003">
    <property type="protein sequence ID" value="SFW54680.1"/>
    <property type="molecule type" value="Genomic_DNA"/>
</dbReference>
<feature type="domain" description="FIST C-domain" evidence="2">
    <location>
        <begin position="219"/>
        <end position="357"/>
    </location>
</feature>
<dbReference type="PANTHER" id="PTHR40252">
    <property type="entry name" value="BLR0328 PROTEIN"/>
    <property type="match status" value="1"/>
</dbReference>
<name>A0A1K1Q444_9FLAO</name>
<reference evidence="4" key="1">
    <citation type="submission" date="2016-11" db="EMBL/GenBank/DDBJ databases">
        <authorList>
            <person name="Varghese N."/>
            <person name="Submissions S."/>
        </authorList>
    </citation>
    <scope>NUCLEOTIDE SEQUENCE [LARGE SCALE GENOMIC DNA]</scope>
    <source>
        <strain evidence="4">DSM 24786</strain>
    </source>
</reference>
<dbReference type="OrthoDB" id="9770435at2"/>
<proteinExistence type="predicted"/>
<dbReference type="PANTHER" id="PTHR40252:SF2">
    <property type="entry name" value="BLR0328 PROTEIN"/>
    <property type="match status" value="1"/>
</dbReference>
<dbReference type="RefSeq" id="WP_072303965.1">
    <property type="nucleotide sequence ID" value="NZ_FPIY01000003.1"/>
</dbReference>
<evidence type="ECO:0000259" key="2">
    <source>
        <dbReference type="SMART" id="SM01204"/>
    </source>
</evidence>
<protein>
    <submittedName>
        <fullName evidence="3">Uncharacterized conserved protein, contains FIST_N domain</fullName>
    </submittedName>
</protein>
<dbReference type="InterPro" id="IPR019494">
    <property type="entry name" value="FIST_C"/>
</dbReference>
<dbReference type="InterPro" id="IPR013702">
    <property type="entry name" value="FIST_domain_N"/>
</dbReference>
<sequence length="377" mass="41448">MKIVQAKKNNGSSFKFTTKKVALNNPLVLVFGNRYMLEDVNLYTEIKQMFPNGNIVFGSTSGEILGDSVTDNSIVLTAIEFEKSSYIVKSKNVKEFNNNELDLGSQLISEFPKKDLKHIYVVSEGSTVNGSALIAGIEKEKHISIGLSGGLCGDDDRFERTLTAYNESPKEGEIVAIGFYGKTLEITSANYGGWTGFGPERIITKSKGNILYELDGKPALDLYKKYLGEKANELPKSALLYPLSVKTDEDAEPIVRTILNIDETANTMILAGDVPEGSIVQLMMSTVDDIAEGANKAAIYASRNRKNKPELTLLVSCIGRKLVMDQRTEEEVEEVLDVIGSQSKIIGYYSYGEMAPFEGDNACKLHNQTMTLTLISE</sequence>
<evidence type="ECO:0000313" key="3">
    <source>
        <dbReference type="EMBL" id="SFW54680.1"/>
    </source>
</evidence>
<organism evidence="3 4">
    <name type="scientific">Cellulophaga fucicola</name>
    <dbReference type="NCBI Taxonomy" id="76595"/>
    <lineage>
        <taxon>Bacteria</taxon>
        <taxon>Pseudomonadati</taxon>
        <taxon>Bacteroidota</taxon>
        <taxon>Flavobacteriia</taxon>
        <taxon>Flavobacteriales</taxon>
        <taxon>Flavobacteriaceae</taxon>
        <taxon>Cellulophaga</taxon>
    </lineage>
</organism>
<gene>
    <name evidence="3" type="ORF">SAMN05660313_02325</name>
</gene>
<dbReference type="Pfam" id="PF08495">
    <property type="entry name" value="FIST"/>
    <property type="match status" value="1"/>
</dbReference>
<dbReference type="SMART" id="SM01204">
    <property type="entry name" value="FIST_C"/>
    <property type="match status" value="1"/>
</dbReference>
<evidence type="ECO:0000259" key="1">
    <source>
        <dbReference type="SMART" id="SM00897"/>
    </source>
</evidence>